<feature type="compositionally biased region" description="Basic and acidic residues" evidence="7">
    <location>
        <begin position="1"/>
        <end position="17"/>
    </location>
</feature>
<dbReference type="InterPro" id="IPR042217">
    <property type="entry name" value="T4SS_VirB10/TrbI"/>
</dbReference>
<protein>
    <submittedName>
        <fullName evidence="8">Type IV secretion system protein VirB10</fullName>
    </submittedName>
</protein>
<evidence type="ECO:0000313" key="8">
    <source>
        <dbReference type="EMBL" id="MFC5342374.1"/>
    </source>
</evidence>
<evidence type="ECO:0000313" key="9">
    <source>
        <dbReference type="Proteomes" id="UP001596152"/>
    </source>
</evidence>
<dbReference type="InterPro" id="IPR047695">
    <property type="entry name" value="T4SS_VirB10/PtlG"/>
</dbReference>
<keyword evidence="5" id="KW-1133">Transmembrane helix</keyword>
<proteinExistence type="inferred from homology"/>
<keyword evidence="3" id="KW-1003">Cell membrane</keyword>
<keyword evidence="4" id="KW-0812">Transmembrane</keyword>
<accession>A0ABW0FLJ9</accession>
<organism evidence="8 9">
    <name type="scientific">Brevundimonas staleyi</name>
    <dbReference type="NCBI Taxonomy" id="74326"/>
    <lineage>
        <taxon>Bacteria</taxon>
        <taxon>Pseudomonadati</taxon>
        <taxon>Pseudomonadota</taxon>
        <taxon>Alphaproteobacteria</taxon>
        <taxon>Caulobacterales</taxon>
        <taxon>Caulobacteraceae</taxon>
        <taxon>Brevundimonas</taxon>
    </lineage>
</organism>
<dbReference type="InterPro" id="IPR005498">
    <property type="entry name" value="T4SS_VirB10/TraB/TrbI"/>
</dbReference>
<name>A0ABW0FLJ9_9CAUL</name>
<feature type="compositionally biased region" description="Basic and acidic residues" evidence="7">
    <location>
        <begin position="68"/>
        <end position="78"/>
    </location>
</feature>
<dbReference type="NCBIfam" id="NF038091">
    <property type="entry name" value="T4SS_VirB10"/>
    <property type="match status" value="1"/>
</dbReference>
<dbReference type="Gene3D" id="2.40.128.260">
    <property type="entry name" value="Type IV secretion system, VirB10/TraB/TrbI"/>
    <property type="match status" value="2"/>
</dbReference>
<evidence type="ECO:0000256" key="2">
    <source>
        <dbReference type="ARBA" id="ARBA00010265"/>
    </source>
</evidence>
<evidence type="ECO:0000256" key="6">
    <source>
        <dbReference type="ARBA" id="ARBA00023136"/>
    </source>
</evidence>
<dbReference type="RefSeq" id="WP_316628704.1">
    <property type="nucleotide sequence ID" value="NZ_CP169082.1"/>
</dbReference>
<comment type="similarity">
    <text evidence="2">Belongs to the TrbI/VirB10 family.</text>
</comment>
<reference evidence="9" key="1">
    <citation type="journal article" date="2019" name="Int. J. Syst. Evol. Microbiol.">
        <title>The Global Catalogue of Microorganisms (GCM) 10K type strain sequencing project: providing services to taxonomists for standard genome sequencing and annotation.</title>
        <authorList>
            <consortium name="The Broad Institute Genomics Platform"/>
            <consortium name="The Broad Institute Genome Sequencing Center for Infectious Disease"/>
            <person name="Wu L."/>
            <person name="Ma J."/>
        </authorList>
    </citation>
    <scope>NUCLEOTIDE SEQUENCE [LARGE SCALE GENOMIC DNA]</scope>
    <source>
        <strain evidence="9">JCM 12125</strain>
    </source>
</reference>
<dbReference type="CDD" id="cd16429">
    <property type="entry name" value="VirB10"/>
    <property type="match status" value="1"/>
</dbReference>
<feature type="region of interest" description="Disordered" evidence="7">
    <location>
        <begin position="1"/>
        <end position="37"/>
    </location>
</feature>
<evidence type="ECO:0000256" key="3">
    <source>
        <dbReference type="ARBA" id="ARBA00022475"/>
    </source>
</evidence>
<keyword evidence="9" id="KW-1185">Reference proteome</keyword>
<dbReference type="Proteomes" id="UP001596152">
    <property type="component" value="Unassembled WGS sequence"/>
</dbReference>
<feature type="compositionally biased region" description="Low complexity" evidence="7">
    <location>
        <begin position="93"/>
        <end position="106"/>
    </location>
</feature>
<evidence type="ECO:0000256" key="4">
    <source>
        <dbReference type="ARBA" id="ARBA00022692"/>
    </source>
</evidence>
<comment type="subcellular location">
    <subcellularLocation>
        <location evidence="1">Cell membrane</location>
        <topology evidence="1">Single-pass membrane protein</topology>
    </subcellularLocation>
</comment>
<evidence type="ECO:0000256" key="1">
    <source>
        <dbReference type="ARBA" id="ARBA00004162"/>
    </source>
</evidence>
<keyword evidence="6" id="KW-0472">Membrane</keyword>
<sequence length="385" mass="39982">MTASPEPKDDAAAEPRSEGQGLPPTTDRGISPIAGRFGGRGSKVVTLAALGLGCAVFLFATWDRGEGDDQKAAADEPARQVVPFEPARRDAEPPLLTDPSLDPDAPVLTSSGEQVPALETSASPASNGPSAAERRQTLMDEARRAPVLAYSRQGSGVAPTGVLTAAAVAPGPPAPIQARVTPLDGLRQTSPIREAHAGQLGNRNLLLTAGASIPCILQTAMDSATPGFVSCILPRDVYSESGTVVLMERGTRVLGEYQGGLHQGRNRLFVLWTRAVTPAGVTVGLASPAADALGRAGFDGRVDTHFWDRFGGALLLSLVDDGLYAAVGRDDAVRETARVPSDAAGVALQNSVDIPATLRKPQGAEVSIFVAQDLNFAGVYRLSAR</sequence>
<comment type="caution">
    <text evidence="8">The sequence shown here is derived from an EMBL/GenBank/DDBJ whole genome shotgun (WGS) entry which is preliminary data.</text>
</comment>
<gene>
    <name evidence="8" type="primary">virB10</name>
    <name evidence="8" type="ORF">ACFPIE_00490</name>
</gene>
<dbReference type="EMBL" id="JBHSLF010000001">
    <property type="protein sequence ID" value="MFC5342374.1"/>
    <property type="molecule type" value="Genomic_DNA"/>
</dbReference>
<evidence type="ECO:0000256" key="5">
    <source>
        <dbReference type="ARBA" id="ARBA00022989"/>
    </source>
</evidence>
<evidence type="ECO:0000256" key="7">
    <source>
        <dbReference type="SAM" id="MobiDB-lite"/>
    </source>
</evidence>
<feature type="region of interest" description="Disordered" evidence="7">
    <location>
        <begin position="68"/>
        <end position="110"/>
    </location>
</feature>
<dbReference type="Pfam" id="PF03743">
    <property type="entry name" value="TrbI"/>
    <property type="match status" value="1"/>
</dbReference>